<feature type="transmembrane region" description="Helical" evidence="5">
    <location>
        <begin position="117"/>
        <end position="134"/>
    </location>
</feature>
<evidence type="ECO:0000256" key="5">
    <source>
        <dbReference type="SAM" id="Phobius"/>
    </source>
</evidence>
<dbReference type="GO" id="GO:0015165">
    <property type="term" value="F:pyrimidine nucleotide-sugar transmembrane transporter activity"/>
    <property type="evidence" value="ECO:0007669"/>
    <property type="project" value="InterPro"/>
</dbReference>
<evidence type="ECO:0000256" key="3">
    <source>
        <dbReference type="ARBA" id="ARBA00022989"/>
    </source>
</evidence>
<dbReference type="eggNOG" id="KOG2234">
    <property type="taxonomic scope" value="Eukaryota"/>
</dbReference>
<evidence type="ECO:0000313" key="7">
    <source>
        <dbReference type="Proteomes" id="UP000054350"/>
    </source>
</evidence>
<keyword evidence="7" id="KW-1185">Reference proteome</keyword>
<name>A0A0L0T5V4_ALLM3</name>
<dbReference type="PANTHER" id="PTHR10231">
    <property type="entry name" value="NUCLEOTIDE-SUGAR TRANSMEMBRANE TRANSPORTER"/>
    <property type="match status" value="1"/>
</dbReference>
<dbReference type="OrthoDB" id="408493at2759"/>
<evidence type="ECO:0000256" key="4">
    <source>
        <dbReference type="ARBA" id="ARBA00023136"/>
    </source>
</evidence>
<dbReference type="InterPro" id="IPR037185">
    <property type="entry name" value="EmrE-like"/>
</dbReference>
<dbReference type="EMBL" id="GG745364">
    <property type="protein sequence ID" value="KNE70130.1"/>
    <property type="molecule type" value="Genomic_DNA"/>
</dbReference>
<organism evidence="6 7">
    <name type="scientific">Allomyces macrogynus (strain ATCC 38327)</name>
    <name type="common">Allomyces javanicus var. macrogynus</name>
    <dbReference type="NCBI Taxonomy" id="578462"/>
    <lineage>
        <taxon>Eukaryota</taxon>
        <taxon>Fungi</taxon>
        <taxon>Fungi incertae sedis</taxon>
        <taxon>Blastocladiomycota</taxon>
        <taxon>Blastocladiomycetes</taxon>
        <taxon>Blastocladiales</taxon>
        <taxon>Blastocladiaceae</taxon>
        <taxon>Allomyces</taxon>
    </lineage>
</organism>
<dbReference type="GO" id="GO:0000139">
    <property type="term" value="C:Golgi membrane"/>
    <property type="evidence" value="ECO:0007669"/>
    <property type="project" value="InterPro"/>
</dbReference>
<dbReference type="SUPFAM" id="SSF103481">
    <property type="entry name" value="Multidrug resistance efflux transporter EmrE"/>
    <property type="match status" value="1"/>
</dbReference>
<dbReference type="VEuPathDB" id="FungiDB:AMAG_15106"/>
<feature type="transmembrane region" description="Helical" evidence="5">
    <location>
        <begin position="86"/>
        <end position="105"/>
    </location>
</feature>
<comment type="subcellular location">
    <subcellularLocation>
        <location evidence="1">Membrane</location>
        <topology evidence="1">Multi-pass membrane protein</topology>
    </subcellularLocation>
</comment>
<dbReference type="Pfam" id="PF04142">
    <property type="entry name" value="Nuc_sug_transp"/>
    <property type="match status" value="1"/>
</dbReference>
<dbReference type="AlphaFoldDB" id="A0A0L0T5V4"/>
<feature type="transmembrane region" description="Helical" evidence="5">
    <location>
        <begin position="143"/>
        <end position="161"/>
    </location>
</feature>
<feature type="transmembrane region" description="Helical" evidence="5">
    <location>
        <begin position="12"/>
        <end position="31"/>
    </location>
</feature>
<dbReference type="InterPro" id="IPR007271">
    <property type="entry name" value="Nuc_sug_transpt"/>
</dbReference>
<feature type="transmembrane region" description="Helical" evidence="5">
    <location>
        <begin position="217"/>
        <end position="235"/>
    </location>
</feature>
<keyword evidence="4 5" id="KW-0472">Membrane</keyword>
<feature type="transmembrane region" description="Helical" evidence="5">
    <location>
        <begin position="43"/>
        <end position="66"/>
    </location>
</feature>
<feature type="transmembrane region" description="Helical" evidence="5">
    <location>
        <begin position="298"/>
        <end position="316"/>
    </location>
</feature>
<sequence length="405" mass="42847">MGALPRLAGPRALSLVTLTVQNSLLVLLLRYSRTLPQDDGAPVYSSATAVLLCELIKLVLAIALYVRATPNSSPTTLVADIFSPKWYLLAVPAVLYTVQNNLQYVAATKLDAATFQVTYQMKILTTALCSVWLLRRSLSMQKWFALVVLTSGVALVQLPSGSASSPATADAEWATRVTGLAAVALACLLSGLAGVYFEKLLKGSTTSLWIRNVQLSLFSLVPALFGVLVVDGAHVRTYGFFSGYSNWTWAAILCQALGGLLVSLVVKYADNILKGFATSVSILLSSVASVYLFGVHLAAHFVAGAALVVIATYLYGLPDKTAVSKSAAWKAGSAPDDAAEALLPPVGGRGRRRASVAKALQLARNASDMDLNGRPLVAVPPLPPVPAVTRLHNVAPSVMGEWKAR</sequence>
<reference evidence="6 7" key="1">
    <citation type="submission" date="2009-11" db="EMBL/GenBank/DDBJ databases">
        <title>Annotation of Allomyces macrogynus ATCC 38327.</title>
        <authorList>
            <consortium name="The Broad Institute Genome Sequencing Platform"/>
            <person name="Russ C."/>
            <person name="Cuomo C."/>
            <person name="Burger G."/>
            <person name="Gray M.W."/>
            <person name="Holland P.W.H."/>
            <person name="King N."/>
            <person name="Lang F.B.F."/>
            <person name="Roger A.J."/>
            <person name="Ruiz-Trillo I."/>
            <person name="Young S.K."/>
            <person name="Zeng Q."/>
            <person name="Gargeya S."/>
            <person name="Fitzgerald M."/>
            <person name="Haas B."/>
            <person name="Abouelleil A."/>
            <person name="Alvarado L."/>
            <person name="Arachchi H.M."/>
            <person name="Berlin A."/>
            <person name="Chapman S.B."/>
            <person name="Gearin G."/>
            <person name="Goldberg J."/>
            <person name="Griggs A."/>
            <person name="Gujja S."/>
            <person name="Hansen M."/>
            <person name="Heiman D."/>
            <person name="Howarth C."/>
            <person name="Larimer J."/>
            <person name="Lui A."/>
            <person name="MacDonald P.J.P."/>
            <person name="McCowen C."/>
            <person name="Montmayeur A."/>
            <person name="Murphy C."/>
            <person name="Neiman D."/>
            <person name="Pearson M."/>
            <person name="Priest M."/>
            <person name="Roberts A."/>
            <person name="Saif S."/>
            <person name="Shea T."/>
            <person name="Sisk P."/>
            <person name="Stolte C."/>
            <person name="Sykes S."/>
            <person name="Wortman J."/>
            <person name="Nusbaum C."/>
            <person name="Birren B."/>
        </authorList>
    </citation>
    <scope>NUCLEOTIDE SEQUENCE [LARGE SCALE GENOMIC DNA]</scope>
    <source>
        <strain evidence="6 7">ATCC 38327</strain>
    </source>
</reference>
<dbReference type="STRING" id="578462.A0A0L0T5V4"/>
<proteinExistence type="predicted"/>
<dbReference type="NCBIfam" id="TIGR00803">
    <property type="entry name" value="nst"/>
    <property type="match status" value="1"/>
</dbReference>
<dbReference type="Proteomes" id="UP000054350">
    <property type="component" value="Unassembled WGS sequence"/>
</dbReference>
<reference evidence="7" key="2">
    <citation type="submission" date="2009-11" db="EMBL/GenBank/DDBJ databases">
        <title>The Genome Sequence of Allomyces macrogynus strain ATCC 38327.</title>
        <authorList>
            <consortium name="The Broad Institute Genome Sequencing Platform"/>
            <person name="Russ C."/>
            <person name="Cuomo C."/>
            <person name="Shea T."/>
            <person name="Young S.K."/>
            <person name="Zeng Q."/>
            <person name="Koehrsen M."/>
            <person name="Haas B."/>
            <person name="Borodovsky M."/>
            <person name="Guigo R."/>
            <person name="Alvarado L."/>
            <person name="Berlin A."/>
            <person name="Borenstein D."/>
            <person name="Chen Z."/>
            <person name="Engels R."/>
            <person name="Freedman E."/>
            <person name="Gellesch M."/>
            <person name="Goldberg J."/>
            <person name="Griggs A."/>
            <person name="Gujja S."/>
            <person name="Heiman D."/>
            <person name="Hepburn T."/>
            <person name="Howarth C."/>
            <person name="Jen D."/>
            <person name="Larson L."/>
            <person name="Lewis B."/>
            <person name="Mehta T."/>
            <person name="Park D."/>
            <person name="Pearson M."/>
            <person name="Roberts A."/>
            <person name="Saif S."/>
            <person name="Shenoy N."/>
            <person name="Sisk P."/>
            <person name="Stolte C."/>
            <person name="Sykes S."/>
            <person name="Walk T."/>
            <person name="White J."/>
            <person name="Yandava C."/>
            <person name="Burger G."/>
            <person name="Gray M.W."/>
            <person name="Holland P.W.H."/>
            <person name="King N."/>
            <person name="Lang F.B.F."/>
            <person name="Roger A.J."/>
            <person name="Ruiz-Trillo I."/>
            <person name="Lander E."/>
            <person name="Nusbaum C."/>
        </authorList>
    </citation>
    <scope>NUCLEOTIDE SEQUENCE [LARGE SCALE GENOMIC DNA]</scope>
    <source>
        <strain evidence="7">ATCC 38327</strain>
    </source>
</reference>
<dbReference type="Gene3D" id="1.10.3730.20">
    <property type="match status" value="1"/>
</dbReference>
<protein>
    <submittedName>
        <fullName evidence="6">UDP-galactose transporter</fullName>
    </submittedName>
</protein>
<accession>A0A0L0T5V4</accession>
<keyword evidence="2 5" id="KW-0812">Transmembrane</keyword>
<evidence type="ECO:0000256" key="2">
    <source>
        <dbReference type="ARBA" id="ARBA00022692"/>
    </source>
</evidence>
<evidence type="ECO:0000313" key="6">
    <source>
        <dbReference type="EMBL" id="KNE70130.1"/>
    </source>
</evidence>
<dbReference type="OMA" id="RNFGGWA"/>
<feature type="transmembrane region" description="Helical" evidence="5">
    <location>
        <begin position="273"/>
        <end position="292"/>
    </location>
</feature>
<feature type="transmembrane region" description="Helical" evidence="5">
    <location>
        <begin position="247"/>
        <end position="266"/>
    </location>
</feature>
<evidence type="ECO:0000256" key="1">
    <source>
        <dbReference type="ARBA" id="ARBA00004141"/>
    </source>
</evidence>
<gene>
    <name evidence="6" type="ORF">AMAG_15106</name>
</gene>
<feature type="transmembrane region" description="Helical" evidence="5">
    <location>
        <begin position="173"/>
        <end position="197"/>
    </location>
</feature>
<keyword evidence="3 5" id="KW-1133">Transmembrane helix</keyword>